<keyword evidence="1 3" id="KW-0560">Oxidoreductase</keyword>
<evidence type="ECO:0000256" key="2">
    <source>
        <dbReference type="PROSITE-ProRule" id="PRU10007"/>
    </source>
</evidence>
<dbReference type="RefSeq" id="WP_238270281.1">
    <property type="nucleotide sequence ID" value="NZ_BPQG01000005.1"/>
</dbReference>
<evidence type="ECO:0000256" key="3">
    <source>
        <dbReference type="RuleBase" id="RU003345"/>
    </source>
</evidence>
<protein>
    <submittedName>
        <fullName evidence="5">Aldehyde dehydrogenase AldA</fullName>
    </submittedName>
</protein>
<dbReference type="PROSITE" id="PS00687">
    <property type="entry name" value="ALDEHYDE_DEHYDR_GLU"/>
    <property type="match status" value="1"/>
</dbReference>
<feature type="active site" evidence="2">
    <location>
        <position position="258"/>
    </location>
</feature>
<evidence type="ECO:0000313" key="5">
    <source>
        <dbReference type="EMBL" id="GJD42539.1"/>
    </source>
</evidence>
<gene>
    <name evidence="5" type="primary">aldA</name>
    <name evidence="5" type="ORF">AFCDBAGC_0377</name>
</gene>
<dbReference type="PANTHER" id="PTHR11699">
    <property type="entry name" value="ALDEHYDE DEHYDROGENASE-RELATED"/>
    <property type="match status" value="1"/>
</dbReference>
<organism evidence="5 6">
    <name type="scientific">Methylobacterium cerastii</name>
    <dbReference type="NCBI Taxonomy" id="932741"/>
    <lineage>
        <taxon>Bacteria</taxon>
        <taxon>Pseudomonadati</taxon>
        <taxon>Pseudomonadota</taxon>
        <taxon>Alphaproteobacteria</taxon>
        <taxon>Hyphomicrobiales</taxon>
        <taxon>Methylobacteriaceae</taxon>
        <taxon>Methylobacterium</taxon>
    </lineage>
</organism>
<comment type="similarity">
    <text evidence="3">Belongs to the aldehyde dehydrogenase family.</text>
</comment>
<reference evidence="5 6" key="1">
    <citation type="journal article" date="2021" name="Front. Microbiol.">
        <title>Comprehensive Comparative Genomics and Phenotyping of Methylobacterium Species.</title>
        <authorList>
            <person name="Alessa O."/>
            <person name="Ogura Y."/>
            <person name="Fujitani Y."/>
            <person name="Takami H."/>
            <person name="Hayashi T."/>
            <person name="Sahin N."/>
            <person name="Tani A."/>
        </authorList>
    </citation>
    <scope>NUCLEOTIDE SEQUENCE [LARGE SCALE GENOMIC DNA]</scope>
    <source>
        <strain evidence="5 6">DSM 23679</strain>
    </source>
</reference>
<evidence type="ECO:0000256" key="1">
    <source>
        <dbReference type="ARBA" id="ARBA00023002"/>
    </source>
</evidence>
<dbReference type="InterPro" id="IPR029510">
    <property type="entry name" value="Ald_DH_CS_GLU"/>
</dbReference>
<proteinExistence type="inferred from homology"/>
<evidence type="ECO:0000259" key="4">
    <source>
        <dbReference type="Pfam" id="PF00171"/>
    </source>
</evidence>
<dbReference type="InterPro" id="IPR016163">
    <property type="entry name" value="Ald_DH_C"/>
</dbReference>
<feature type="domain" description="Aldehyde dehydrogenase" evidence="4">
    <location>
        <begin position="23"/>
        <end position="488"/>
    </location>
</feature>
<keyword evidence="6" id="KW-1185">Reference proteome</keyword>
<dbReference type="Gene3D" id="3.40.309.10">
    <property type="entry name" value="Aldehyde Dehydrogenase, Chain A, domain 2"/>
    <property type="match status" value="1"/>
</dbReference>
<dbReference type="Proteomes" id="UP001055117">
    <property type="component" value="Unassembled WGS sequence"/>
</dbReference>
<dbReference type="InterPro" id="IPR015590">
    <property type="entry name" value="Aldehyde_DH_dom"/>
</dbReference>
<dbReference type="SUPFAM" id="SSF53720">
    <property type="entry name" value="ALDH-like"/>
    <property type="match status" value="1"/>
</dbReference>
<evidence type="ECO:0000313" key="6">
    <source>
        <dbReference type="Proteomes" id="UP001055117"/>
    </source>
</evidence>
<sequence>MSASKMNVPHEVRRQPMLINGDWVWSASGESLTVDNPGRRTVIAEVPRGGEADVDNAVRAAGKAFTTWKKVAPIERGRMLLRIADEIDRRKEELARAIAEETGNAIRTQARPEVQIASTMFRYFGGLAGELKGETLPLGHDLLSFTQREPLGVVAAVIPWNAPLMLASVKIAPALCAGNTMVMKTAEDAPLAVLLLAEICQNHLPPGVINMLSGTGTECGAPLLNHPEVAKLSFTGSSGVGKIVMEAAAKRILPVSLELGGKSPSIVYPDANEDWVVDGIVAAMRFTRQSQSCTAGSRLFLHRDIYDDFLERLAAKTRDLRVGDPLDEETDIGSIINERQFRKVCGYVQDGLDQPGSRLVMGGLPDFDGPLGEGYYMRPTAFAQAGNDWRLAREEIFGPVLVAIPWTDEDEVIRMANDSHYGLAAYIWTHDIGRAMRAARDVEAGWVQVNQGGGQIAGQSYGGYKQSGLGREFSLAAMLDSYTQVKNITVNLTR</sequence>
<dbReference type="EMBL" id="BPQG01000005">
    <property type="protein sequence ID" value="GJD42539.1"/>
    <property type="molecule type" value="Genomic_DNA"/>
</dbReference>
<name>A0ABQ4QBE1_9HYPH</name>
<dbReference type="InterPro" id="IPR016161">
    <property type="entry name" value="Ald_DH/histidinol_DH"/>
</dbReference>
<dbReference type="Pfam" id="PF00171">
    <property type="entry name" value="Aldedh"/>
    <property type="match status" value="1"/>
</dbReference>
<dbReference type="Gene3D" id="3.40.605.10">
    <property type="entry name" value="Aldehyde Dehydrogenase, Chain A, domain 1"/>
    <property type="match status" value="1"/>
</dbReference>
<dbReference type="InterPro" id="IPR016162">
    <property type="entry name" value="Ald_DH_N"/>
</dbReference>
<dbReference type="CDD" id="cd07108">
    <property type="entry name" value="ALDH_MGR_2402"/>
    <property type="match status" value="1"/>
</dbReference>
<accession>A0ABQ4QBE1</accession>
<comment type="caution">
    <text evidence="5">The sequence shown here is derived from an EMBL/GenBank/DDBJ whole genome shotgun (WGS) entry which is preliminary data.</text>
</comment>